<reference evidence="11 12" key="1">
    <citation type="submission" date="2018-08" db="EMBL/GenBank/DDBJ databases">
        <title>Henriciella mobilis sp. nov., isolated from seawater.</title>
        <authorList>
            <person name="Cheng H."/>
            <person name="Wu Y.-H."/>
            <person name="Xu X.-W."/>
            <person name="Guo L.-L."/>
        </authorList>
    </citation>
    <scope>NUCLEOTIDE SEQUENCE [LARGE SCALE GENOMIC DNA]</scope>
    <source>
        <strain evidence="11 12">CCUG67844</strain>
    </source>
</reference>
<keyword evidence="12" id="KW-1185">Reference proteome</keyword>
<dbReference type="Gene3D" id="3.10.610.10">
    <property type="entry name" value="GSPII I/J protein-like"/>
    <property type="match status" value="1"/>
</dbReference>
<evidence type="ECO:0000256" key="9">
    <source>
        <dbReference type="ARBA" id="ARBA00023136"/>
    </source>
</evidence>
<dbReference type="EMBL" id="QWGA01000007">
    <property type="protein sequence ID" value="RIJ29113.1"/>
    <property type="molecule type" value="Genomic_DNA"/>
</dbReference>
<evidence type="ECO:0000256" key="7">
    <source>
        <dbReference type="ARBA" id="ARBA00022692"/>
    </source>
</evidence>
<evidence type="ECO:0000256" key="8">
    <source>
        <dbReference type="ARBA" id="ARBA00022989"/>
    </source>
</evidence>
<dbReference type="RefSeq" id="WP_119454528.1">
    <property type="nucleotide sequence ID" value="NZ_QWGA01000007.1"/>
</dbReference>
<keyword evidence="5" id="KW-0488">Methylation</keyword>
<feature type="transmembrane region" description="Helical" evidence="10">
    <location>
        <begin position="12"/>
        <end position="36"/>
    </location>
</feature>
<dbReference type="PROSITE" id="PS00409">
    <property type="entry name" value="PROKAR_NTER_METHYL"/>
    <property type="match status" value="1"/>
</dbReference>
<dbReference type="Pfam" id="PF07963">
    <property type="entry name" value="N_methyl"/>
    <property type="match status" value="1"/>
</dbReference>
<name>A0A399REN9_9PROT</name>
<evidence type="ECO:0000256" key="3">
    <source>
        <dbReference type="ARBA" id="ARBA00021539"/>
    </source>
</evidence>
<keyword evidence="7 10" id="KW-0812">Transmembrane</keyword>
<keyword evidence="6" id="KW-0997">Cell inner membrane</keyword>
<dbReference type="InterPro" id="IPR010055">
    <property type="entry name" value="T2SS_protein-GspJ"/>
</dbReference>
<keyword evidence="9 10" id="KW-0472">Membrane</keyword>
<comment type="subcellular location">
    <subcellularLocation>
        <location evidence="1">Cell inner membrane</location>
        <topology evidence="1">Single-pass membrane protein</topology>
    </subcellularLocation>
</comment>
<evidence type="ECO:0000256" key="2">
    <source>
        <dbReference type="ARBA" id="ARBA00011084"/>
    </source>
</evidence>
<protein>
    <recommendedName>
        <fullName evidence="3">Type II secretion system protein J</fullName>
    </recommendedName>
</protein>
<sequence length="210" mass="22444">MTRRPTTCQAGFTLVETLVALLILSIMAVAGGSMLLGATSAGKQVRDREAYIRSLDIAQAYIRGDLEAATPRAAESASGRGGPMGLTGGETSQTDALISFVRNGWINPEQAEARSGLQYIRYELTPDGELVRIAALRPNPIEATPTVRQVLLTGIETVNLTFWRGDEMSLYWESAAGGASAGLPDRIDMEIRFDDQRILLISSLAGGVGT</sequence>
<dbReference type="InterPro" id="IPR012902">
    <property type="entry name" value="N_methyl_site"/>
</dbReference>
<dbReference type="GO" id="GO:0005886">
    <property type="term" value="C:plasma membrane"/>
    <property type="evidence" value="ECO:0007669"/>
    <property type="project" value="UniProtKB-SubCell"/>
</dbReference>
<evidence type="ECO:0000256" key="4">
    <source>
        <dbReference type="ARBA" id="ARBA00022475"/>
    </source>
</evidence>
<gene>
    <name evidence="11" type="primary">gspJ</name>
    <name evidence="11" type="ORF">D1222_12210</name>
</gene>
<dbReference type="GO" id="GO:0015628">
    <property type="term" value="P:protein secretion by the type II secretion system"/>
    <property type="evidence" value="ECO:0007669"/>
    <property type="project" value="InterPro"/>
</dbReference>
<evidence type="ECO:0000256" key="1">
    <source>
        <dbReference type="ARBA" id="ARBA00004377"/>
    </source>
</evidence>
<organism evidence="11 12">
    <name type="scientific">Henriciella algicola</name>
    <dbReference type="NCBI Taxonomy" id="1608422"/>
    <lineage>
        <taxon>Bacteria</taxon>
        <taxon>Pseudomonadati</taxon>
        <taxon>Pseudomonadota</taxon>
        <taxon>Alphaproteobacteria</taxon>
        <taxon>Hyphomonadales</taxon>
        <taxon>Hyphomonadaceae</taxon>
        <taxon>Henriciella</taxon>
    </lineage>
</organism>
<comment type="caution">
    <text evidence="11">The sequence shown here is derived from an EMBL/GenBank/DDBJ whole genome shotgun (WGS) entry which is preliminary data.</text>
</comment>
<dbReference type="InterPro" id="IPR051621">
    <property type="entry name" value="T2SS_protein_J"/>
</dbReference>
<dbReference type="SUPFAM" id="SSF54523">
    <property type="entry name" value="Pili subunits"/>
    <property type="match status" value="1"/>
</dbReference>
<dbReference type="PANTHER" id="PTHR39583:SF2">
    <property type="entry name" value="TYPE II SECRETION SYSTEM PROTEIN J"/>
    <property type="match status" value="1"/>
</dbReference>
<dbReference type="InterPro" id="IPR045584">
    <property type="entry name" value="Pilin-like"/>
</dbReference>
<dbReference type="Proteomes" id="UP000265845">
    <property type="component" value="Unassembled WGS sequence"/>
</dbReference>
<dbReference type="PANTHER" id="PTHR39583">
    <property type="entry name" value="TYPE II SECRETION SYSTEM PROTEIN J-RELATED"/>
    <property type="match status" value="1"/>
</dbReference>
<dbReference type="GO" id="GO:0015627">
    <property type="term" value="C:type II protein secretion system complex"/>
    <property type="evidence" value="ECO:0007669"/>
    <property type="project" value="InterPro"/>
</dbReference>
<evidence type="ECO:0000256" key="5">
    <source>
        <dbReference type="ARBA" id="ARBA00022481"/>
    </source>
</evidence>
<dbReference type="Pfam" id="PF11612">
    <property type="entry name" value="T2SSJ"/>
    <property type="match status" value="1"/>
</dbReference>
<evidence type="ECO:0000256" key="10">
    <source>
        <dbReference type="SAM" id="Phobius"/>
    </source>
</evidence>
<dbReference type="NCBIfam" id="TIGR01711">
    <property type="entry name" value="gspJ"/>
    <property type="match status" value="1"/>
</dbReference>
<dbReference type="NCBIfam" id="TIGR02532">
    <property type="entry name" value="IV_pilin_GFxxxE"/>
    <property type="match status" value="1"/>
</dbReference>
<proteinExistence type="inferred from homology"/>
<accession>A0A399REN9</accession>
<keyword evidence="8 10" id="KW-1133">Transmembrane helix</keyword>
<dbReference type="OrthoDB" id="9794345at2"/>
<comment type="similarity">
    <text evidence="2">Belongs to the GSP J family.</text>
</comment>
<dbReference type="AlphaFoldDB" id="A0A399REN9"/>
<evidence type="ECO:0000313" key="11">
    <source>
        <dbReference type="EMBL" id="RIJ29113.1"/>
    </source>
</evidence>
<keyword evidence="4" id="KW-1003">Cell membrane</keyword>
<evidence type="ECO:0000256" key="6">
    <source>
        <dbReference type="ARBA" id="ARBA00022519"/>
    </source>
</evidence>
<evidence type="ECO:0000313" key="12">
    <source>
        <dbReference type="Proteomes" id="UP000265845"/>
    </source>
</evidence>